<gene>
    <name evidence="1" type="ORF">WM2015_1229</name>
</gene>
<evidence type="ECO:0000313" key="2">
    <source>
        <dbReference type="Proteomes" id="UP000066624"/>
    </source>
</evidence>
<proteinExistence type="predicted"/>
<keyword evidence="2" id="KW-1185">Reference proteome</keyword>
<reference evidence="1 2" key="1">
    <citation type="submission" date="2015-07" db="EMBL/GenBank/DDBJ databases">
        <authorList>
            <person name="Noorani M."/>
        </authorList>
    </citation>
    <scope>NUCLEOTIDE SEQUENCE [LARGE SCALE GENOMIC DNA]</scope>
    <source>
        <strain evidence="1 2">KCTC 42284</strain>
    </source>
</reference>
<dbReference type="RefSeq" id="WP_156200950.1">
    <property type="nucleotide sequence ID" value="NZ_CP012154.1"/>
</dbReference>
<organism evidence="1 2">
    <name type="scientific">Wenzhouxiangella marina</name>
    <dbReference type="NCBI Taxonomy" id="1579979"/>
    <lineage>
        <taxon>Bacteria</taxon>
        <taxon>Pseudomonadati</taxon>
        <taxon>Pseudomonadota</taxon>
        <taxon>Gammaproteobacteria</taxon>
        <taxon>Chromatiales</taxon>
        <taxon>Wenzhouxiangellaceae</taxon>
        <taxon>Wenzhouxiangella</taxon>
    </lineage>
</organism>
<dbReference type="Proteomes" id="UP000066624">
    <property type="component" value="Chromosome"/>
</dbReference>
<accession>A0A0K0XV94</accession>
<protein>
    <submittedName>
        <fullName evidence="1">Uncharacterized protein</fullName>
    </submittedName>
</protein>
<sequence>MNGAGVLQIMGLVLLLLGGLGIAWQMTGDAPPVVWLGAIGPIIMGIALLLIGRSLRREK</sequence>
<dbReference type="KEGG" id="wma:WM2015_1229"/>
<dbReference type="EMBL" id="CP012154">
    <property type="protein sequence ID" value="AKS41603.1"/>
    <property type="molecule type" value="Genomic_DNA"/>
</dbReference>
<dbReference type="AlphaFoldDB" id="A0A0K0XV94"/>
<name>A0A0K0XV94_9GAMM</name>
<evidence type="ECO:0000313" key="1">
    <source>
        <dbReference type="EMBL" id="AKS41603.1"/>
    </source>
</evidence>